<accession>A0AB35Q3N8</accession>
<reference evidence="1" key="2">
    <citation type="submission" date="2023-01" db="EMBL/GenBank/DDBJ databases">
        <authorList>
            <person name="Du H."/>
            <person name="Wan W."/>
        </authorList>
    </citation>
    <scope>NUCLEOTIDE SEQUENCE</scope>
    <source>
        <strain evidence="1">HD1688</strain>
    </source>
</reference>
<organism evidence="1 2">
    <name type="scientific">Klebsiella michiganensis</name>
    <dbReference type="NCBI Taxonomy" id="1134687"/>
    <lineage>
        <taxon>Bacteria</taxon>
        <taxon>Pseudomonadati</taxon>
        <taxon>Pseudomonadota</taxon>
        <taxon>Gammaproteobacteria</taxon>
        <taxon>Enterobacterales</taxon>
        <taxon>Enterobacteriaceae</taxon>
        <taxon>Klebsiella/Raoultella group</taxon>
        <taxon>Klebsiella</taxon>
    </lineage>
</organism>
<dbReference type="Proteomes" id="UP001249822">
    <property type="component" value="Unassembled WGS sequence"/>
</dbReference>
<dbReference type="AlphaFoldDB" id="A0AB35Q3N8"/>
<dbReference type="RefSeq" id="WP_176394013.1">
    <property type="nucleotide sequence ID" value="NZ_BQUL01000028.1"/>
</dbReference>
<evidence type="ECO:0000313" key="1">
    <source>
        <dbReference type="EMBL" id="MDS7902832.1"/>
    </source>
</evidence>
<proteinExistence type="predicted"/>
<evidence type="ECO:0000313" key="2">
    <source>
        <dbReference type="Proteomes" id="UP001249822"/>
    </source>
</evidence>
<evidence type="ECO:0008006" key="3">
    <source>
        <dbReference type="Google" id="ProtNLM"/>
    </source>
</evidence>
<reference evidence="1" key="1">
    <citation type="journal article" date="2023" name="Front. Microbiol.">
        <title>Genomic characterization of carbapenem-resistant Klebsiella oxytoca complex in China: a multi-center study.</title>
        <authorList>
            <person name="Wan W."/>
            <person name="Yang X."/>
            <person name="Yu H."/>
            <person name="Wang M."/>
            <person name="Jia W."/>
            <person name="Huang B."/>
            <person name="Qu F."/>
            <person name="Shan B."/>
            <person name="Tang Y.W."/>
            <person name="Chen L."/>
            <person name="Du H."/>
        </authorList>
    </citation>
    <scope>NUCLEOTIDE SEQUENCE</scope>
    <source>
        <strain evidence="1">HD1688</strain>
    </source>
</reference>
<gene>
    <name evidence="1" type="ORF">PTQ40_28125</name>
</gene>
<sequence>MTATIPDEFIEAFDRVWHLPSGMDINTILKLPEFLLLRNTADKLCYAKIKGNFFDPFLLRGLQKLGVPCLFPAGSPLAATDRSDTAAGCYEALMKHHTHHIYLCPLDCAGDIPQIKTANASIRRFSRSELDELLNSLPQQRQLGYAHADTAGLSQFLWLVVSHDEALCAEFAERYWFWNASKEIPGTVYPYKYHYPEAVEGAIFLLLLAIWEEWQLNEEYHWRPFDIPWVHTLSDDIFWQQPPIPSAASLTWVPYTYQDENTDCQEYVAPYKYNYSLTSDQLMPFVDTHVFERLETAITNGLINMAARHQFVKAFRSDGVDEFLAHIVVIDACVGEKSVNKTLEKELKDLGGTGRLKHRLAGLLNDASVKEKLHVLYKARSNYVHGNMLEKIPGEHILQARILARKTLNAIITEAGQSPGLKRDEFLDNVLRRGWKLNQGG</sequence>
<dbReference type="EMBL" id="JAQSKY010000031">
    <property type="protein sequence ID" value="MDS7902832.1"/>
    <property type="molecule type" value="Genomic_DNA"/>
</dbReference>
<comment type="caution">
    <text evidence="1">The sequence shown here is derived from an EMBL/GenBank/DDBJ whole genome shotgun (WGS) entry which is preliminary data.</text>
</comment>
<protein>
    <recommendedName>
        <fullName evidence="3">Apea-like HEPN domain-containing protein</fullName>
    </recommendedName>
</protein>
<name>A0AB35Q3N8_9ENTR</name>